<reference evidence="3" key="1">
    <citation type="submission" date="2016-03" db="EMBL/GenBank/DDBJ databases">
        <authorList>
            <person name="Guldener U."/>
        </authorList>
    </citation>
    <scope>NUCLEOTIDE SEQUENCE [LARGE SCALE GENOMIC DNA]</scope>
</reference>
<protein>
    <submittedName>
        <fullName evidence="2">Uncharacterized protein</fullName>
    </submittedName>
</protein>
<keyword evidence="3" id="KW-1185">Reference proteome</keyword>
<feature type="region of interest" description="Disordered" evidence="1">
    <location>
        <begin position="1"/>
        <end position="22"/>
    </location>
</feature>
<accession>A0A1E1M602</accession>
<gene>
    <name evidence="2" type="ORF">RSE6_04722</name>
</gene>
<proteinExistence type="predicted"/>
<dbReference type="AlphaFoldDB" id="A0A1E1M602"/>
<sequence>MNAAPALKVDPVLPPPPGAMSKLPRISHQEVLANKTLLAPPPAPRKNRSSFRLSKSPSPCPRSQTNLHIARFSRLFMVYTTVPVFTSTTTTLTEGAAVNQDLVVQSGQLLDPFVIAAENSSEVENINFAAKYICSPSALSTPCLEEWEDIEMKDGSNYSLL</sequence>
<evidence type="ECO:0000313" key="3">
    <source>
        <dbReference type="Proteomes" id="UP000177625"/>
    </source>
</evidence>
<dbReference type="EMBL" id="FJVC01000176">
    <property type="protein sequence ID" value="CZT44539.1"/>
    <property type="molecule type" value="Genomic_DNA"/>
</dbReference>
<evidence type="ECO:0000256" key="1">
    <source>
        <dbReference type="SAM" id="MobiDB-lite"/>
    </source>
</evidence>
<feature type="region of interest" description="Disordered" evidence="1">
    <location>
        <begin position="38"/>
        <end position="62"/>
    </location>
</feature>
<organism evidence="2 3">
    <name type="scientific">Rhynchosporium secalis</name>
    <name type="common">Barley scald fungus</name>
    <dbReference type="NCBI Taxonomy" id="38038"/>
    <lineage>
        <taxon>Eukaryota</taxon>
        <taxon>Fungi</taxon>
        <taxon>Dikarya</taxon>
        <taxon>Ascomycota</taxon>
        <taxon>Pezizomycotina</taxon>
        <taxon>Leotiomycetes</taxon>
        <taxon>Helotiales</taxon>
        <taxon>Ploettnerulaceae</taxon>
        <taxon>Rhynchosporium</taxon>
    </lineage>
</organism>
<feature type="compositionally biased region" description="Polar residues" evidence="1">
    <location>
        <begin position="50"/>
        <end position="62"/>
    </location>
</feature>
<evidence type="ECO:0000313" key="2">
    <source>
        <dbReference type="EMBL" id="CZT44539.1"/>
    </source>
</evidence>
<name>A0A1E1M602_RHYSE</name>
<dbReference type="Proteomes" id="UP000177625">
    <property type="component" value="Unassembled WGS sequence"/>
</dbReference>